<feature type="compositionally biased region" description="Basic and acidic residues" evidence="1">
    <location>
        <begin position="258"/>
        <end position="270"/>
    </location>
</feature>
<dbReference type="Proteomes" id="UP001497482">
    <property type="component" value="Chromosome 6"/>
</dbReference>
<dbReference type="GO" id="GO:0016020">
    <property type="term" value="C:membrane"/>
    <property type="evidence" value="ECO:0007669"/>
    <property type="project" value="InterPro"/>
</dbReference>
<organism evidence="2 3">
    <name type="scientific">Knipowitschia caucasica</name>
    <name type="common">Caucasian dwarf goby</name>
    <name type="synonym">Pomatoschistus caucasicus</name>
    <dbReference type="NCBI Taxonomy" id="637954"/>
    <lineage>
        <taxon>Eukaryota</taxon>
        <taxon>Metazoa</taxon>
        <taxon>Chordata</taxon>
        <taxon>Craniata</taxon>
        <taxon>Vertebrata</taxon>
        <taxon>Euteleostomi</taxon>
        <taxon>Actinopterygii</taxon>
        <taxon>Neopterygii</taxon>
        <taxon>Teleostei</taxon>
        <taxon>Neoteleostei</taxon>
        <taxon>Acanthomorphata</taxon>
        <taxon>Gobiaria</taxon>
        <taxon>Gobiiformes</taxon>
        <taxon>Gobioidei</taxon>
        <taxon>Gobiidae</taxon>
        <taxon>Gobiinae</taxon>
        <taxon>Knipowitschia</taxon>
    </lineage>
</organism>
<sequence length="377" mass="42004">MGMSLWIFTQHRPSSVLGEEVGCCTSHTPQGPDRLDRGIRMEKEPGQEPGLAAAQGRLVIFRKISDLQKEEEERERAKNEVQLSIPQDHPVRRLLHKFKPRHNGNNGGYTDAETHQTQNLQQLGHSSSQHSLPLSTSFQNGTSNILTVSQITPMQEYSADNRDKLQEDEREPEKLRETGKRETNKRESDKQRESDKHKAAESNSEAVIQTLSKPAKAPSAWMRLKGSAADGARRDSPLTNQKAASAEMLAPSASAPNKEADGKNLRKTDSCDSGITKSEQRIDETETVKEALDETRLQLRTDIQALGGRLRRLETQVQMIIQLLSDERREGEREDQAAVPGAAGRGSEKQDIFTVSRPVTPDAHRGRGYEAHRGEGL</sequence>
<feature type="region of interest" description="Disordered" evidence="1">
    <location>
        <begin position="327"/>
        <end position="377"/>
    </location>
</feature>
<gene>
    <name evidence="2" type="ORF">KC01_LOCUS35016</name>
</gene>
<evidence type="ECO:0000313" key="2">
    <source>
        <dbReference type="EMBL" id="CAL1608022.1"/>
    </source>
</evidence>
<dbReference type="EMBL" id="OZ035828">
    <property type="protein sequence ID" value="CAL1608022.1"/>
    <property type="molecule type" value="Genomic_DNA"/>
</dbReference>
<feature type="compositionally biased region" description="Basic and acidic residues" evidence="1">
    <location>
        <begin position="327"/>
        <end position="336"/>
    </location>
</feature>
<accession>A0AAV2M3V6</accession>
<feature type="compositionally biased region" description="Basic and acidic residues" evidence="1">
    <location>
        <begin position="362"/>
        <end position="377"/>
    </location>
</feature>
<dbReference type="PRINTS" id="PR01464">
    <property type="entry name" value="EAGCHANNEL"/>
</dbReference>
<name>A0AAV2M3V6_KNICA</name>
<dbReference type="AlphaFoldDB" id="A0AAV2M3V6"/>
<protein>
    <submittedName>
        <fullName evidence="2">Uncharacterized protein</fullName>
    </submittedName>
</protein>
<dbReference type="GO" id="GO:0005249">
    <property type="term" value="F:voltage-gated potassium channel activity"/>
    <property type="evidence" value="ECO:0007669"/>
    <property type="project" value="InterPro"/>
</dbReference>
<keyword evidence="3" id="KW-1185">Reference proteome</keyword>
<proteinExistence type="predicted"/>
<feature type="region of interest" description="Disordered" evidence="1">
    <location>
        <begin position="151"/>
        <end position="286"/>
    </location>
</feature>
<dbReference type="InterPro" id="IPR003949">
    <property type="entry name" value="K_chnl_volt-dep_EAG"/>
</dbReference>
<reference evidence="2 3" key="1">
    <citation type="submission" date="2024-04" db="EMBL/GenBank/DDBJ databases">
        <authorList>
            <person name="Waldvogel A.-M."/>
            <person name="Schoenle A."/>
        </authorList>
    </citation>
    <scope>NUCLEOTIDE SEQUENCE [LARGE SCALE GENOMIC DNA]</scope>
</reference>
<feature type="compositionally biased region" description="Basic and acidic residues" evidence="1">
    <location>
        <begin position="159"/>
        <end position="200"/>
    </location>
</feature>
<evidence type="ECO:0000313" key="3">
    <source>
        <dbReference type="Proteomes" id="UP001497482"/>
    </source>
</evidence>
<evidence type="ECO:0000256" key="1">
    <source>
        <dbReference type="SAM" id="MobiDB-lite"/>
    </source>
</evidence>
<feature type="compositionally biased region" description="Polar residues" evidence="1">
    <location>
        <begin position="201"/>
        <end position="212"/>
    </location>
</feature>